<sequence>MYDGSLQIINEFDNNRIFAYAAKDATGFSGLLEFLSGQEKATSTVLTLRKSSFLRMHKSTFALWMEEDIQAFRRIVRAFANQLYPAFFSMGSAHVYPKYIILLQYLAKTYSSQLQTKNLVTVNQTREELAQELGLSLRTTYRLCSRLVEENMGVIVRKKIQLTREHMQCINTTLENYSYEQLP</sequence>
<evidence type="ECO:0000313" key="1">
    <source>
        <dbReference type="EMBL" id="MPM54960.1"/>
    </source>
</evidence>
<comment type="caution">
    <text evidence="1">The sequence shown here is derived from an EMBL/GenBank/DDBJ whole genome shotgun (WGS) entry which is preliminary data.</text>
</comment>
<name>A0A645APE1_9ZZZZ</name>
<dbReference type="InterPro" id="IPR036390">
    <property type="entry name" value="WH_DNA-bd_sf"/>
</dbReference>
<evidence type="ECO:0008006" key="2">
    <source>
        <dbReference type="Google" id="ProtNLM"/>
    </source>
</evidence>
<accession>A0A645APE1</accession>
<dbReference type="InterPro" id="IPR014710">
    <property type="entry name" value="RmlC-like_jellyroll"/>
</dbReference>
<dbReference type="AlphaFoldDB" id="A0A645APE1"/>
<organism evidence="1">
    <name type="scientific">bioreactor metagenome</name>
    <dbReference type="NCBI Taxonomy" id="1076179"/>
    <lineage>
        <taxon>unclassified sequences</taxon>
        <taxon>metagenomes</taxon>
        <taxon>ecological metagenomes</taxon>
    </lineage>
</organism>
<dbReference type="SUPFAM" id="SSF51206">
    <property type="entry name" value="cAMP-binding domain-like"/>
    <property type="match status" value="1"/>
</dbReference>
<dbReference type="Gene3D" id="2.60.120.10">
    <property type="entry name" value="Jelly Rolls"/>
    <property type="match status" value="1"/>
</dbReference>
<protein>
    <recommendedName>
        <fullName evidence="2">Cyclic nucleotide-binding domain-containing protein</fullName>
    </recommendedName>
</protein>
<proteinExistence type="predicted"/>
<reference evidence="1" key="1">
    <citation type="submission" date="2019-08" db="EMBL/GenBank/DDBJ databases">
        <authorList>
            <person name="Kucharzyk K."/>
            <person name="Murdoch R.W."/>
            <person name="Higgins S."/>
            <person name="Loffler F."/>
        </authorList>
    </citation>
    <scope>NUCLEOTIDE SEQUENCE</scope>
</reference>
<dbReference type="EMBL" id="VSSQ01015045">
    <property type="protein sequence ID" value="MPM54960.1"/>
    <property type="molecule type" value="Genomic_DNA"/>
</dbReference>
<dbReference type="InterPro" id="IPR018490">
    <property type="entry name" value="cNMP-bd_dom_sf"/>
</dbReference>
<dbReference type="SUPFAM" id="SSF46785">
    <property type="entry name" value="Winged helix' DNA-binding domain"/>
    <property type="match status" value="1"/>
</dbReference>
<gene>
    <name evidence="1" type="ORF">SDC9_101743</name>
</gene>